<evidence type="ECO:0000256" key="2">
    <source>
        <dbReference type="ARBA" id="ARBA00022670"/>
    </source>
</evidence>
<dbReference type="Pfam" id="PF00877">
    <property type="entry name" value="NLPC_P60"/>
    <property type="match status" value="1"/>
</dbReference>
<sequence>MTNVGRVKRLSTQWPNRKLSRSGLFLCSLALVAVCSSAVMVSPRPAGAINLKTERAKANALYLQVQKLNSQVDTLGQKYNLTQIKLQQLNHLITNSRQAVIDAQRQVTTNRAGLRQAAINAYINAGAQMMSNPLFSTDAANNGARTVYNNIAEGDLSTSVSSLQLSTIRLTSQRQILRDQQAAAQHARDEAANIYKQAVGAQRQAQRLLNGARGRIAYYLRQAQLKAEAAARAAWAKKHPGNHHGYPPQPNTRAGKAVAFAYSMIGVPYVWAGTSRRGVDCSGLTMLAWRAAGVGLPHYSGSQMSSTIRVPLYALKPGDLLFYGRGGGSHVTMYIGNRRMIEAASAGTRVHISPVRYSGLAGAGRPRG</sequence>
<dbReference type="EMBL" id="CAFAAB010000168">
    <property type="protein sequence ID" value="CAB4791566.1"/>
    <property type="molecule type" value="Genomic_DNA"/>
</dbReference>
<evidence type="ECO:0000313" key="6">
    <source>
        <dbReference type="EMBL" id="CAB4791566.1"/>
    </source>
</evidence>
<organism evidence="6">
    <name type="scientific">freshwater metagenome</name>
    <dbReference type="NCBI Taxonomy" id="449393"/>
    <lineage>
        <taxon>unclassified sequences</taxon>
        <taxon>metagenomes</taxon>
        <taxon>ecological metagenomes</taxon>
    </lineage>
</organism>
<protein>
    <submittedName>
        <fullName evidence="6">Unannotated protein</fullName>
    </submittedName>
</protein>
<dbReference type="GO" id="GO:0008234">
    <property type="term" value="F:cysteine-type peptidase activity"/>
    <property type="evidence" value="ECO:0007669"/>
    <property type="project" value="UniProtKB-KW"/>
</dbReference>
<dbReference type="AlphaFoldDB" id="A0A6J6X8H3"/>
<name>A0A6J6X8H3_9ZZZZ</name>
<accession>A0A6J6X8H3</accession>
<comment type="similarity">
    <text evidence="1">Belongs to the peptidase C40 family.</text>
</comment>
<dbReference type="GO" id="GO:0006508">
    <property type="term" value="P:proteolysis"/>
    <property type="evidence" value="ECO:0007669"/>
    <property type="project" value="UniProtKB-KW"/>
</dbReference>
<dbReference type="PROSITE" id="PS51935">
    <property type="entry name" value="NLPC_P60"/>
    <property type="match status" value="1"/>
</dbReference>
<dbReference type="InterPro" id="IPR051794">
    <property type="entry name" value="PG_Endopeptidase_C40"/>
</dbReference>
<dbReference type="PANTHER" id="PTHR47359:SF3">
    <property type="entry name" value="NLP_P60 DOMAIN-CONTAINING PROTEIN-RELATED"/>
    <property type="match status" value="1"/>
</dbReference>
<evidence type="ECO:0000256" key="3">
    <source>
        <dbReference type="ARBA" id="ARBA00022801"/>
    </source>
</evidence>
<feature type="domain" description="NlpC/P60" evidence="5">
    <location>
        <begin position="251"/>
        <end position="368"/>
    </location>
</feature>
<evidence type="ECO:0000256" key="4">
    <source>
        <dbReference type="ARBA" id="ARBA00022807"/>
    </source>
</evidence>
<dbReference type="PANTHER" id="PTHR47359">
    <property type="entry name" value="PEPTIDOGLYCAN DL-ENDOPEPTIDASE CWLO"/>
    <property type="match status" value="1"/>
</dbReference>
<dbReference type="Gene3D" id="3.90.1720.10">
    <property type="entry name" value="endopeptidase domain like (from Nostoc punctiforme)"/>
    <property type="match status" value="1"/>
</dbReference>
<gene>
    <name evidence="6" type="ORF">UFOPK2958_01247</name>
</gene>
<proteinExistence type="inferred from homology"/>
<reference evidence="6" key="1">
    <citation type="submission" date="2020-05" db="EMBL/GenBank/DDBJ databases">
        <authorList>
            <person name="Chiriac C."/>
            <person name="Salcher M."/>
            <person name="Ghai R."/>
            <person name="Kavagutti S V."/>
        </authorList>
    </citation>
    <scope>NUCLEOTIDE SEQUENCE</scope>
</reference>
<evidence type="ECO:0000259" key="5">
    <source>
        <dbReference type="PROSITE" id="PS51935"/>
    </source>
</evidence>
<dbReference type="SUPFAM" id="SSF54001">
    <property type="entry name" value="Cysteine proteinases"/>
    <property type="match status" value="1"/>
</dbReference>
<keyword evidence="2" id="KW-0645">Protease</keyword>
<evidence type="ECO:0000256" key="1">
    <source>
        <dbReference type="ARBA" id="ARBA00007074"/>
    </source>
</evidence>
<dbReference type="InterPro" id="IPR000064">
    <property type="entry name" value="NLP_P60_dom"/>
</dbReference>
<dbReference type="InterPro" id="IPR038765">
    <property type="entry name" value="Papain-like_cys_pep_sf"/>
</dbReference>
<keyword evidence="3" id="KW-0378">Hydrolase</keyword>
<keyword evidence="4" id="KW-0788">Thiol protease</keyword>